<proteinExistence type="predicted"/>
<reference evidence="1 2" key="1">
    <citation type="submission" date="2024-06" db="EMBL/GenBank/DDBJ databases">
        <title>Chitinophaga defluvii sp. nov., isolated from municipal sewage.</title>
        <authorList>
            <person name="Zhang L."/>
        </authorList>
    </citation>
    <scope>NUCLEOTIDE SEQUENCE [LARGE SCALE GENOMIC DNA]</scope>
    <source>
        <strain evidence="1 2">H8</strain>
    </source>
</reference>
<name>A0ABV2T3A2_9BACT</name>
<sequence>MFKPSVAQSEKYTVIMHQLLDKSVTNPLDYQFIHVYNFVTKHYIIFKRSITTNYILAYTESMNQFALLHIADRQENDHFTVEEKVIFSRNDIVSFKKNLFGKHVLKLNDGSEYRFYVQPYIPAVPGTFTLPVLQEEKVGFFLQAIK</sequence>
<dbReference type="RefSeq" id="WP_354659456.1">
    <property type="nucleotide sequence ID" value="NZ_JBEXAC010000001.1"/>
</dbReference>
<protein>
    <submittedName>
        <fullName evidence="1">Uncharacterized protein</fullName>
    </submittedName>
</protein>
<evidence type="ECO:0000313" key="2">
    <source>
        <dbReference type="Proteomes" id="UP001549749"/>
    </source>
</evidence>
<gene>
    <name evidence="1" type="ORF">ABR189_05530</name>
</gene>
<dbReference type="Proteomes" id="UP001549749">
    <property type="component" value="Unassembled WGS sequence"/>
</dbReference>
<organism evidence="1 2">
    <name type="scientific">Chitinophaga defluvii</name>
    <dbReference type="NCBI Taxonomy" id="3163343"/>
    <lineage>
        <taxon>Bacteria</taxon>
        <taxon>Pseudomonadati</taxon>
        <taxon>Bacteroidota</taxon>
        <taxon>Chitinophagia</taxon>
        <taxon>Chitinophagales</taxon>
        <taxon>Chitinophagaceae</taxon>
        <taxon>Chitinophaga</taxon>
    </lineage>
</organism>
<dbReference type="EMBL" id="JBEXAC010000001">
    <property type="protein sequence ID" value="MET6996815.1"/>
    <property type="molecule type" value="Genomic_DNA"/>
</dbReference>
<keyword evidence="2" id="KW-1185">Reference proteome</keyword>
<evidence type="ECO:0000313" key="1">
    <source>
        <dbReference type="EMBL" id="MET6996815.1"/>
    </source>
</evidence>
<accession>A0ABV2T3A2</accession>
<comment type="caution">
    <text evidence="1">The sequence shown here is derived from an EMBL/GenBank/DDBJ whole genome shotgun (WGS) entry which is preliminary data.</text>
</comment>